<gene>
    <name evidence="1" type="ORF">Poly30_44930</name>
</gene>
<proteinExistence type="predicted"/>
<accession>A0A518EXY2</accession>
<name>A0A518EXY2_9BACT</name>
<evidence type="ECO:0000313" key="2">
    <source>
        <dbReference type="Proteomes" id="UP000320390"/>
    </source>
</evidence>
<evidence type="ECO:0000313" key="1">
    <source>
        <dbReference type="EMBL" id="QDV08938.1"/>
    </source>
</evidence>
<dbReference type="EMBL" id="CP036434">
    <property type="protein sequence ID" value="QDV08938.1"/>
    <property type="molecule type" value="Genomic_DNA"/>
</dbReference>
<reference evidence="1 2" key="1">
    <citation type="submission" date="2019-02" db="EMBL/GenBank/DDBJ databases">
        <title>Deep-cultivation of Planctomycetes and their phenomic and genomic characterization uncovers novel biology.</title>
        <authorList>
            <person name="Wiegand S."/>
            <person name="Jogler M."/>
            <person name="Boedeker C."/>
            <person name="Pinto D."/>
            <person name="Vollmers J."/>
            <person name="Rivas-Marin E."/>
            <person name="Kohn T."/>
            <person name="Peeters S.H."/>
            <person name="Heuer A."/>
            <person name="Rast P."/>
            <person name="Oberbeckmann S."/>
            <person name="Bunk B."/>
            <person name="Jeske O."/>
            <person name="Meyerdierks A."/>
            <person name="Storesund J.E."/>
            <person name="Kallscheuer N."/>
            <person name="Luecker S."/>
            <person name="Lage O.M."/>
            <person name="Pohl T."/>
            <person name="Merkel B.J."/>
            <person name="Hornburger P."/>
            <person name="Mueller R.-W."/>
            <person name="Bruemmer F."/>
            <person name="Labrenz M."/>
            <person name="Spormann A.M."/>
            <person name="Op den Camp H."/>
            <person name="Overmann J."/>
            <person name="Amann R."/>
            <person name="Jetten M.S.M."/>
            <person name="Mascher T."/>
            <person name="Medema M.H."/>
            <person name="Devos D.P."/>
            <person name="Kaster A.-K."/>
            <person name="Ovreas L."/>
            <person name="Rohde M."/>
            <person name="Galperin M.Y."/>
            <person name="Jogler C."/>
        </authorList>
    </citation>
    <scope>NUCLEOTIDE SEQUENCE [LARGE SCALE GENOMIC DNA]</scope>
    <source>
        <strain evidence="1 2">Poly30</strain>
    </source>
</reference>
<dbReference type="AlphaFoldDB" id="A0A518EXY2"/>
<dbReference type="Proteomes" id="UP000320390">
    <property type="component" value="Chromosome"/>
</dbReference>
<organism evidence="1 2">
    <name type="scientific">Saltatorellus ferox</name>
    <dbReference type="NCBI Taxonomy" id="2528018"/>
    <lineage>
        <taxon>Bacteria</taxon>
        <taxon>Pseudomonadati</taxon>
        <taxon>Planctomycetota</taxon>
        <taxon>Planctomycetia</taxon>
        <taxon>Planctomycetia incertae sedis</taxon>
        <taxon>Saltatorellus</taxon>
    </lineage>
</organism>
<sequence>MEADRLLARMCRRHALDPDEAADLERLVARALISPSSVRKKILALIDAALVRRACGDPTATLDAVERDLDEEVLLAVAKRVHDWEPGASLDGFGLTEG</sequence>
<protein>
    <submittedName>
        <fullName evidence="1">Uncharacterized protein</fullName>
    </submittedName>
</protein>
<keyword evidence="2" id="KW-1185">Reference proteome</keyword>